<dbReference type="GO" id="GO:0005524">
    <property type="term" value="F:ATP binding"/>
    <property type="evidence" value="ECO:0007669"/>
    <property type="project" value="UniProtKB-KW"/>
</dbReference>
<gene>
    <name evidence="6" type="ordered locus">BMS_1756</name>
</gene>
<dbReference type="HOGENOM" id="CLU_835922_0_0_7"/>
<keyword evidence="2" id="KW-0547">Nucleotide-binding</keyword>
<dbReference type="STRING" id="862908.BMS_1756"/>
<sequence length="323" mass="36612">MQNISVYLNQRASHTRFGHWKEQIDKSLFRSTITYRTPKDLKELKTNLDFDIENRCDAIVSVGGDGTVNTLIQSLAGSDIGLLVMPGGTANDLARELGHKQSVKKVTHFIRNNEYKYIDLIKVNDNYMATNGGIGMGAKVAQNINEIRKNFPTFKKFMKIGGKSVYSFFILNELTSLKFPTYKLKVTSKEFTGVVETPLLMVNNQSHLAGTFNIAPDTSHDDGKFNVTILKHRTHREFIQCCYKMGIGEYPYSDPNIITFETDQIEVENLNPSEELPFFGDGEILKSQNPHIWNIQLCPRLLKVYTQDDEKSLVSLSNEVNLS</sequence>
<dbReference type="InterPro" id="IPR045540">
    <property type="entry name" value="YegS/DAGK_C"/>
</dbReference>
<dbReference type="PANTHER" id="PTHR12358:SF106">
    <property type="entry name" value="LIPID KINASE YEGS"/>
    <property type="match status" value="1"/>
</dbReference>
<dbReference type="RefSeq" id="WP_014244364.1">
    <property type="nucleotide sequence ID" value="NC_016620.1"/>
</dbReference>
<evidence type="ECO:0000256" key="2">
    <source>
        <dbReference type="ARBA" id="ARBA00022741"/>
    </source>
</evidence>
<dbReference type="InterPro" id="IPR016064">
    <property type="entry name" value="NAD/diacylglycerol_kinase_sf"/>
</dbReference>
<dbReference type="Pfam" id="PF19279">
    <property type="entry name" value="YegS_C"/>
    <property type="match status" value="1"/>
</dbReference>
<dbReference type="PANTHER" id="PTHR12358">
    <property type="entry name" value="SPHINGOSINE KINASE"/>
    <property type="match status" value="1"/>
</dbReference>
<dbReference type="AlphaFoldDB" id="E1X1J2"/>
<protein>
    <recommendedName>
        <fullName evidence="5">DAGKc domain-containing protein</fullName>
    </recommendedName>
</protein>
<evidence type="ECO:0000256" key="3">
    <source>
        <dbReference type="ARBA" id="ARBA00022777"/>
    </source>
</evidence>
<dbReference type="PATRIC" id="fig|862908.3.peg.1668"/>
<dbReference type="Gene3D" id="3.40.50.10330">
    <property type="entry name" value="Probable inorganic polyphosphate/atp-NAD kinase, domain 1"/>
    <property type="match status" value="1"/>
</dbReference>
<dbReference type="PROSITE" id="PS50146">
    <property type="entry name" value="DAGK"/>
    <property type="match status" value="1"/>
</dbReference>
<dbReference type="GO" id="GO:0016301">
    <property type="term" value="F:kinase activity"/>
    <property type="evidence" value="ECO:0007669"/>
    <property type="project" value="UniProtKB-KW"/>
</dbReference>
<dbReference type="OrthoDB" id="5289989at2"/>
<keyword evidence="1" id="KW-0808">Transferase</keyword>
<keyword evidence="3" id="KW-0418">Kinase</keyword>
<accession>E1X1J2</accession>
<evidence type="ECO:0000256" key="1">
    <source>
        <dbReference type="ARBA" id="ARBA00022679"/>
    </source>
</evidence>
<proteinExistence type="predicted"/>
<dbReference type="GO" id="GO:0005886">
    <property type="term" value="C:plasma membrane"/>
    <property type="evidence" value="ECO:0007669"/>
    <property type="project" value="TreeGrafter"/>
</dbReference>
<dbReference type="KEGG" id="bmx:BMS_1756"/>
<evidence type="ECO:0000259" key="5">
    <source>
        <dbReference type="PROSITE" id="PS50146"/>
    </source>
</evidence>
<feature type="domain" description="DAGKc" evidence="5">
    <location>
        <begin position="38"/>
        <end position="127"/>
    </location>
</feature>
<dbReference type="Proteomes" id="UP000008963">
    <property type="component" value="Chromosome"/>
</dbReference>
<dbReference type="eggNOG" id="COG1597">
    <property type="taxonomic scope" value="Bacteria"/>
</dbReference>
<evidence type="ECO:0000313" key="7">
    <source>
        <dbReference type="Proteomes" id="UP000008963"/>
    </source>
</evidence>
<organism evidence="6 7">
    <name type="scientific">Halobacteriovorax marinus (strain ATCC BAA-682 / DSM 15412 / SJ)</name>
    <name type="common">Bacteriovorax marinus</name>
    <dbReference type="NCBI Taxonomy" id="862908"/>
    <lineage>
        <taxon>Bacteria</taxon>
        <taxon>Pseudomonadati</taxon>
        <taxon>Bdellovibrionota</taxon>
        <taxon>Bacteriovoracia</taxon>
        <taxon>Bacteriovoracales</taxon>
        <taxon>Halobacteriovoraceae</taxon>
        <taxon>Halobacteriovorax</taxon>
    </lineage>
</organism>
<dbReference type="EMBL" id="FQ312005">
    <property type="protein sequence ID" value="CBW26583.1"/>
    <property type="molecule type" value="Genomic_DNA"/>
</dbReference>
<keyword evidence="7" id="KW-1185">Reference proteome</keyword>
<dbReference type="InterPro" id="IPR001206">
    <property type="entry name" value="Diacylglycerol_kinase_cat_dom"/>
</dbReference>
<keyword evidence="4" id="KW-0067">ATP-binding</keyword>
<dbReference type="InterPro" id="IPR050187">
    <property type="entry name" value="Lipid_Phosphate_FormReg"/>
</dbReference>
<dbReference type="Gene3D" id="2.60.200.40">
    <property type="match status" value="1"/>
</dbReference>
<dbReference type="SUPFAM" id="SSF111331">
    <property type="entry name" value="NAD kinase/diacylglycerol kinase-like"/>
    <property type="match status" value="1"/>
</dbReference>
<evidence type="ECO:0000256" key="4">
    <source>
        <dbReference type="ARBA" id="ARBA00022840"/>
    </source>
</evidence>
<dbReference type="Pfam" id="PF00781">
    <property type="entry name" value="DAGK_cat"/>
    <property type="match status" value="1"/>
</dbReference>
<evidence type="ECO:0000313" key="6">
    <source>
        <dbReference type="EMBL" id="CBW26583.1"/>
    </source>
</evidence>
<name>E1X1J2_HALMS</name>
<dbReference type="InterPro" id="IPR017438">
    <property type="entry name" value="ATP-NAD_kinase_N"/>
</dbReference>
<reference evidence="7" key="1">
    <citation type="journal article" date="2013" name="ISME J.">
        <title>A small predatory core genome in the divergent marine Bacteriovorax marinus SJ and the terrestrial Bdellovibrio bacteriovorus.</title>
        <authorList>
            <person name="Crossman L.C."/>
            <person name="Chen H."/>
            <person name="Cerdeno-Tarraga A.M."/>
            <person name="Brooks K."/>
            <person name="Quail M.A."/>
            <person name="Pineiro S.A."/>
            <person name="Hobley L."/>
            <person name="Sockett R.E."/>
            <person name="Bentley S.D."/>
            <person name="Parkhill J."/>
            <person name="Williams H.N."/>
            <person name="Stine O.C."/>
        </authorList>
    </citation>
    <scope>NUCLEOTIDE SEQUENCE [LARGE SCALE GENOMIC DNA]</scope>
    <source>
        <strain evidence="7">ATCC BAA-682 / DSM 15412 / SJ</strain>
    </source>
</reference>